<gene>
    <name evidence="1" type="ORF">GCM10023352_01670</name>
</gene>
<proteinExistence type="predicted"/>
<comment type="caution">
    <text evidence="1">The sequence shown here is derived from an EMBL/GenBank/DDBJ whole genome shotgun (WGS) entry which is preliminary data.</text>
</comment>
<keyword evidence="2" id="KW-1185">Reference proteome</keyword>
<dbReference type="PANTHER" id="PTHR10000:SF8">
    <property type="entry name" value="HAD SUPERFAMILY HYDROLASE-LIKE, TYPE 3"/>
    <property type="match status" value="1"/>
</dbReference>
<accession>A0ABP9AYF2</accession>
<dbReference type="Gene3D" id="3.30.1240.10">
    <property type="match status" value="1"/>
</dbReference>
<name>A0ABP9AYF2_9MICC</name>
<reference evidence="2" key="1">
    <citation type="journal article" date="2019" name="Int. J. Syst. Evol. Microbiol.">
        <title>The Global Catalogue of Microorganisms (GCM) 10K type strain sequencing project: providing services to taxonomists for standard genome sequencing and annotation.</title>
        <authorList>
            <consortium name="The Broad Institute Genomics Platform"/>
            <consortium name="The Broad Institute Genome Sequencing Center for Infectious Disease"/>
            <person name="Wu L."/>
            <person name="Ma J."/>
        </authorList>
    </citation>
    <scope>NUCLEOTIDE SEQUENCE [LARGE SCALE GENOMIC DNA]</scope>
    <source>
        <strain evidence="2">JCM 18541</strain>
    </source>
</reference>
<dbReference type="EMBL" id="BAABKP010000001">
    <property type="protein sequence ID" value="GAA4787731.1"/>
    <property type="molecule type" value="Genomic_DNA"/>
</dbReference>
<dbReference type="SUPFAM" id="SSF56784">
    <property type="entry name" value="HAD-like"/>
    <property type="match status" value="1"/>
</dbReference>
<dbReference type="Proteomes" id="UP001500187">
    <property type="component" value="Unassembled WGS sequence"/>
</dbReference>
<dbReference type="PROSITE" id="PS01228">
    <property type="entry name" value="COF_1"/>
    <property type="match status" value="1"/>
</dbReference>
<dbReference type="Gene3D" id="3.40.50.1000">
    <property type="entry name" value="HAD superfamily/HAD-like"/>
    <property type="match status" value="1"/>
</dbReference>
<sequence>MKDLEVNPPRRSNWQKEDGVKYLVALDIDGTLVNHDGVMSEAVKEAAQAVVAAGHHVVISTGRSMGATLPIVNMVGMTRGYAVSSNGGVTLEIDPAVQDGYRILDRVCFDPSHAITMIKKRLPDASLALEAPDGTVYATENFEDWSFGANTVKRTRTEMAAMESAVRVVVSSSTQTPDDFKRAIYDVGLHGVNYAVGWSAWLDIAAHGVSKASALEQIRRRLSVDPRHTVAVGDGYNDKEMIHWAARGVAMGQAPAEIAALATDVTGSVYEDGLVPILRELL</sequence>
<protein>
    <submittedName>
        <fullName evidence="1">HAD family hydrolase</fullName>
    </submittedName>
</protein>
<dbReference type="GO" id="GO:0016787">
    <property type="term" value="F:hydrolase activity"/>
    <property type="evidence" value="ECO:0007669"/>
    <property type="project" value="UniProtKB-KW"/>
</dbReference>
<dbReference type="PROSITE" id="PS01229">
    <property type="entry name" value="COF_2"/>
    <property type="match status" value="1"/>
</dbReference>
<keyword evidence="1" id="KW-0378">Hydrolase</keyword>
<dbReference type="InterPro" id="IPR036412">
    <property type="entry name" value="HAD-like_sf"/>
</dbReference>
<dbReference type="InterPro" id="IPR023214">
    <property type="entry name" value="HAD_sf"/>
</dbReference>
<organism evidence="1 2">
    <name type="scientific">Rothia endophytica</name>
    <dbReference type="NCBI Taxonomy" id="1324766"/>
    <lineage>
        <taxon>Bacteria</taxon>
        <taxon>Bacillati</taxon>
        <taxon>Actinomycetota</taxon>
        <taxon>Actinomycetes</taxon>
        <taxon>Micrococcales</taxon>
        <taxon>Micrococcaceae</taxon>
        <taxon>Rothia</taxon>
    </lineage>
</organism>
<dbReference type="Pfam" id="PF08282">
    <property type="entry name" value="Hydrolase_3"/>
    <property type="match status" value="1"/>
</dbReference>
<evidence type="ECO:0000313" key="2">
    <source>
        <dbReference type="Proteomes" id="UP001500187"/>
    </source>
</evidence>
<dbReference type="RefSeq" id="WP_285835733.1">
    <property type="nucleotide sequence ID" value="NZ_BAABKP010000001.1"/>
</dbReference>
<dbReference type="PANTHER" id="PTHR10000">
    <property type="entry name" value="PHOSPHOSERINE PHOSPHATASE"/>
    <property type="match status" value="1"/>
</dbReference>
<evidence type="ECO:0000313" key="1">
    <source>
        <dbReference type="EMBL" id="GAA4787731.1"/>
    </source>
</evidence>